<gene>
    <name evidence="8" type="ORF">ALAG00032_LOCUS7526</name>
    <name evidence="9" type="ORF">ALAG00032_LOCUS7527</name>
</gene>
<evidence type="ECO:0000256" key="3">
    <source>
        <dbReference type="ARBA" id="ARBA00022723"/>
    </source>
</evidence>
<keyword evidence="4" id="KW-0418">Kinase</keyword>
<name>A0A6S8CEP7_9STRA</name>
<evidence type="ECO:0000259" key="7">
    <source>
        <dbReference type="PROSITE" id="PS50206"/>
    </source>
</evidence>
<dbReference type="InterPro" id="IPR035966">
    <property type="entry name" value="PKF_sf"/>
</dbReference>
<organism evidence="9">
    <name type="scientific">Aureoumbra lagunensis</name>
    <dbReference type="NCBI Taxonomy" id="44058"/>
    <lineage>
        <taxon>Eukaryota</taxon>
        <taxon>Sar</taxon>
        <taxon>Stramenopiles</taxon>
        <taxon>Ochrophyta</taxon>
        <taxon>Pelagophyceae</taxon>
        <taxon>Pelagomonadales</taxon>
        <taxon>Aureoumbra</taxon>
    </lineage>
</organism>
<feature type="chain" id="PRO_5035584450" description="Rhodanese domain-containing protein" evidence="6">
    <location>
        <begin position="18"/>
        <end position="491"/>
    </location>
</feature>
<dbReference type="EMBL" id="HBIJ01011022">
    <property type="protein sequence ID" value="CAE0366778.1"/>
    <property type="molecule type" value="Transcribed_RNA"/>
</dbReference>
<dbReference type="EMBL" id="HBIJ01011023">
    <property type="protein sequence ID" value="CAE0366779.1"/>
    <property type="molecule type" value="Transcribed_RNA"/>
</dbReference>
<dbReference type="GO" id="GO:0003872">
    <property type="term" value="F:6-phosphofructokinase activity"/>
    <property type="evidence" value="ECO:0007669"/>
    <property type="project" value="InterPro"/>
</dbReference>
<dbReference type="Gene3D" id="3.40.50.450">
    <property type="match status" value="1"/>
</dbReference>
<dbReference type="PRINTS" id="PR00476">
    <property type="entry name" value="PHFRCTKINASE"/>
</dbReference>
<protein>
    <recommendedName>
        <fullName evidence="7">Rhodanese domain-containing protein</fullName>
    </recommendedName>
</protein>
<keyword evidence="3" id="KW-0479">Metal-binding</keyword>
<evidence type="ECO:0000313" key="9">
    <source>
        <dbReference type="EMBL" id="CAE0366779.1"/>
    </source>
</evidence>
<feature type="signal peptide" evidence="6">
    <location>
        <begin position="1"/>
        <end position="17"/>
    </location>
</feature>
<dbReference type="GO" id="GO:0006002">
    <property type="term" value="P:fructose 6-phosphate metabolic process"/>
    <property type="evidence" value="ECO:0007669"/>
    <property type="project" value="InterPro"/>
</dbReference>
<dbReference type="PANTHER" id="PTHR45770">
    <property type="entry name" value="ATP-DEPENDENT 6-PHOSPHOFRUCTOKINASE 1"/>
    <property type="match status" value="1"/>
</dbReference>
<dbReference type="GO" id="GO:0046872">
    <property type="term" value="F:metal ion binding"/>
    <property type="evidence" value="ECO:0007669"/>
    <property type="project" value="UniProtKB-KW"/>
</dbReference>
<reference evidence="9" key="1">
    <citation type="submission" date="2021-01" db="EMBL/GenBank/DDBJ databases">
        <authorList>
            <person name="Corre E."/>
            <person name="Pelletier E."/>
            <person name="Niang G."/>
            <person name="Scheremetjew M."/>
            <person name="Finn R."/>
            <person name="Kale V."/>
            <person name="Holt S."/>
            <person name="Cochrane G."/>
            <person name="Meng A."/>
            <person name="Brown T."/>
            <person name="Cohen L."/>
        </authorList>
    </citation>
    <scope>NUCLEOTIDE SEQUENCE</scope>
    <source>
        <strain evidence="9">CCMP1510</strain>
    </source>
</reference>
<dbReference type="UniPathway" id="UPA00109">
    <property type="reaction ID" value="UER00182"/>
</dbReference>
<comment type="cofactor">
    <cofactor evidence="1">
        <name>Mg(2+)</name>
        <dbReference type="ChEBI" id="CHEBI:18420"/>
    </cofactor>
</comment>
<keyword evidence="5" id="KW-0460">Magnesium</keyword>
<dbReference type="SUPFAM" id="SSF53784">
    <property type="entry name" value="Phosphofructokinase"/>
    <property type="match status" value="1"/>
</dbReference>
<proteinExistence type="predicted"/>
<evidence type="ECO:0000256" key="2">
    <source>
        <dbReference type="ARBA" id="ARBA00022679"/>
    </source>
</evidence>
<evidence type="ECO:0000256" key="5">
    <source>
        <dbReference type="ARBA" id="ARBA00022842"/>
    </source>
</evidence>
<dbReference type="Pfam" id="PF00365">
    <property type="entry name" value="PFK"/>
    <property type="match status" value="1"/>
</dbReference>
<dbReference type="Gene3D" id="3.40.50.460">
    <property type="entry name" value="Phosphofructokinase domain"/>
    <property type="match status" value="1"/>
</dbReference>
<evidence type="ECO:0000256" key="4">
    <source>
        <dbReference type="ARBA" id="ARBA00022777"/>
    </source>
</evidence>
<keyword evidence="2" id="KW-0808">Transferase</keyword>
<dbReference type="InterPro" id="IPR000023">
    <property type="entry name" value="Phosphofructokinase_dom"/>
</dbReference>
<evidence type="ECO:0000313" key="8">
    <source>
        <dbReference type="EMBL" id="CAE0366778.1"/>
    </source>
</evidence>
<evidence type="ECO:0000256" key="1">
    <source>
        <dbReference type="ARBA" id="ARBA00001946"/>
    </source>
</evidence>
<sequence length="491" mass="53094">MLVLFLVSFSIIFIVNGLIFSPQNCVRQNRLQKASYIFEELEVVEARCIESELSLSNPVVGPYTDGRHVIISEIEVDTASLVEKKEESCHQQKCVAYPRAGPWEKISLDPTECTAAIVTCGGLCPGLNTVVQELYRTLYEQYGVKRVYGIKGGYGGLADEDFEPMEKILNPSLYRQGGTILGTSRGQCSAEEMVKSLTNKKINALFVVGGDGTLRGAKTICTAAPELRLIAVPKTIDNDIPIIDKSFGFDTAVEAARNAIHTASVEAQAFPRGLGLVRLMGRDAGFLAVHATLACPGDVDACLIKESGFDLDQLIHYLEHKLNTKGSAVLVVAEGIGNKLQPNVDIGPWLADTLKKRFALENGGFTLKYVDPGYAVRAIGPNAADTILCSRLAANAVHAAMAGYTDCAIATLNAQYAIIPLDHLVSRASILAVNGHLWAELIRSTGQPDFHLNHNTPQDELAIDLMCDDQDNGPFRESPSGGCVVTYHDEA</sequence>
<keyword evidence="6" id="KW-0732">Signal</keyword>
<dbReference type="PROSITE" id="PS50206">
    <property type="entry name" value="RHODANESE_3"/>
    <property type="match status" value="1"/>
</dbReference>
<accession>A0A6S8CEP7</accession>
<dbReference type="AlphaFoldDB" id="A0A6S8CEP7"/>
<feature type="domain" description="Rhodanese" evidence="7">
    <location>
        <begin position="135"/>
        <end position="166"/>
    </location>
</feature>
<dbReference type="InterPro" id="IPR050929">
    <property type="entry name" value="PFKA"/>
</dbReference>
<evidence type="ECO:0000256" key="6">
    <source>
        <dbReference type="SAM" id="SignalP"/>
    </source>
</evidence>
<dbReference type="InterPro" id="IPR001763">
    <property type="entry name" value="Rhodanese-like_dom"/>
</dbReference>
<dbReference type="InterPro" id="IPR022953">
    <property type="entry name" value="ATP_PFK"/>
</dbReference>